<gene>
    <name evidence="2" type="ORF">NE663_00510</name>
</gene>
<dbReference type="PANTHER" id="PTHR43236:SF2">
    <property type="entry name" value="BLL0069 PROTEIN"/>
    <property type="match status" value="1"/>
</dbReference>
<dbReference type="InterPro" id="IPR010359">
    <property type="entry name" value="IrrE_HExxH"/>
</dbReference>
<dbReference type="Pfam" id="PF06114">
    <property type="entry name" value="Peptidase_M78"/>
    <property type="match status" value="1"/>
</dbReference>
<dbReference type="EMBL" id="JANGCH010000001">
    <property type="protein sequence ID" value="MCQ5120741.1"/>
    <property type="molecule type" value="Genomic_DNA"/>
</dbReference>
<evidence type="ECO:0000259" key="1">
    <source>
        <dbReference type="Pfam" id="PF06114"/>
    </source>
</evidence>
<dbReference type="InterPro" id="IPR052345">
    <property type="entry name" value="Rad_response_metalloprotease"/>
</dbReference>
<dbReference type="PANTHER" id="PTHR43236">
    <property type="entry name" value="ANTITOXIN HIGA1"/>
    <property type="match status" value="1"/>
</dbReference>
<proteinExistence type="predicted"/>
<comment type="caution">
    <text evidence="2">The sequence shown here is derived from an EMBL/GenBank/DDBJ whole genome shotgun (WGS) entry which is preliminary data.</text>
</comment>
<sequence>MIYSDCLKPDFKKALEKANDVLVSSIVIETFPFSIKKVIKEKTNIACRSYLKAGMYGIDIKTFGSQDAIYQNLEEKGIIFYNEEISSKERQRFSLNHEFGHIQLNHDLDNKNMYGIYEVETNFFAAQMLMPEQIINELINRGKQITVENLMSWFKVSKTAARKRLDTLRKIDFSHRSYDERVIDESIVLKYQTFIDSIAPKRVDYYDPYMEEELQHERDSWY</sequence>
<protein>
    <submittedName>
        <fullName evidence="2">ImmA/IrrE family metallo-endopeptidase</fullName>
    </submittedName>
</protein>
<dbReference type="Proteomes" id="UP001524435">
    <property type="component" value="Unassembled WGS sequence"/>
</dbReference>
<dbReference type="Gene3D" id="1.10.10.2910">
    <property type="match status" value="1"/>
</dbReference>
<organism evidence="2 3">
    <name type="scientific">Massilicoli timonensis</name>
    <dbReference type="NCBI Taxonomy" id="2015901"/>
    <lineage>
        <taxon>Bacteria</taxon>
        <taxon>Bacillati</taxon>
        <taxon>Bacillota</taxon>
        <taxon>Erysipelotrichia</taxon>
        <taxon>Erysipelotrichales</taxon>
        <taxon>Erysipelotrichaceae</taxon>
        <taxon>Massilicoli</taxon>
    </lineage>
</organism>
<reference evidence="2 3" key="1">
    <citation type="submission" date="2022-06" db="EMBL/GenBank/DDBJ databases">
        <title>Isolation of gut microbiota from human fecal samples.</title>
        <authorList>
            <person name="Pamer E.G."/>
            <person name="Barat B."/>
            <person name="Waligurski E."/>
            <person name="Medina S."/>
            <person name="Paddock L."/>
            <person name="Mostad J."/>
        </authorList>
    </citation>
    <scope>NUCLEOTIDE SEQUENCE [LARGE SCALE GENOMIC DNA]</scope>
    <source>
        <strain evidence="2 3">DFI.6.1</strain>
    </source>
</reference>
<evidence type="ECO:0000313" key="3">
    <source>
        <dbReference type="Proteomes" id="UP001524435"/>
    </source>
</evidence>
<name>A0ABT1SHP2_9FIRM</name>
<accession>A0ABT1SHP2</accession>
<keyword evidence="3" id="KW-1185">Reference proteome</keyword>
<feature type="domain" description="IrrE N-terminal-like" evidence="1">
    <location>
        <begin position="73"/>
        <end position="165"/>
    </location>
</feature>
<evidence type="ECO:0000313" key="2">
    <source>
        <dbReference type="EMBL" id="MCQ5120741.1"/>
    </source>
</evidence>